<gene>
    <name evidence="1" type="ORF">kam1_487</name>
</gene>
<reference evidence="2" key="1">
    <citation type="submission" date="2019-03" db="EMBL/GenBank/DDBJ databases">
        <title>Complete genome of Methylacidiphilum kamchatkense Kam1.</title>
        <authorList>
            <person name="Kruse T."/>
            <person name="Murarilal Ratnadevi C."/>
            <person name="Erikstad H.-A."/>
            <person name="Birkeland N.-K."/>
        </authorList>
    </citation>
    <scope>NUCLEOTIDE SEQUENCE [LARGE SCALE GENOMIC DNA]</scope>
    <source>
        <strain evidence="2">kam1</strain>
    </source>
</reference>
<proteinExistence type="predicted"/>
<dbReference type="EMBL" id="CP037899">
    <property type="protein sequence ID" value="QDQ41737.1"/>
    <property type="molecule type" value="Genomic_DNA"/>
</dbReference>
<name>A0A516TKI0_9BACT</name>
<dbReference type="AlphaFoldDB" id="A0A516TKI0"/>
<dbReference type="Proteomes" id="UP000315925">
    <property type="component" value="Chromosome"/>
</dbReference>
<dbReference type="KEGG" id="mkc:kam1_487"/>
<evidence type="ECO:0000313" key="2">
    <source>
        <dbReference type="Proteomes" id="UP000315925"/>
    </source>
</evidence>
<sequence>MENRLWDGKTALLFAFLRFFDFNFAYGAKITEKEPVFERVIS</sequence>
<evidence type="ECO:0000313" key="1">
    <source>
        <dbReference type="EMBL" id="QDQ41737.1"/>
    </source>
</evidence>
<accession>A0A516TKI0</accession>
<protein>
    <submittedName>
        <fullName evidence="1">Uncharacterized protein</fullName>
    </submittedName>
</protein>
<organism evidence="1 2">
    <name type="scientific">Methylacidiphilum kamchatkense Kam1</name>
    <dbReference type="NCBI Taxonomy" id="1202785"/>
    <lineage>
        <taxon>Bacteria</taxon>
        <taxon>Pseudomonadati</taxon>
        <taxon>Verrucomicrobiota</taxon>
        <taxon>Methylacidiphilae</taxon>
        <taxon>Methylacidiphilales</taxon>
        <taxon>Methylacidiphilaceae</taxon>
        <taxon>Methylacidiphilum (ex Ratnadevi et al. 2023)</taxon>
    </lineage>
</organism>